<proteinExistence type="predicted"/>
<keyword evidence="5" id="KW-1185">Reference proteome</keyword>
<sequence length="134" mass="14076">MATVGVRYIVDDVDAAIAFYCGQLGFSEVMHPAPAFAMLERGDLRLVLSAPSGGPGGGQAMPDGTLPSPGGWNRIQLEMPDLDAAVDALRAAGARFRSEPITGVGGKQVIVEDPAGNPIELFEPTREEARLARD</sequence>
<name>A0ABY7K501_9ACTN</name>
<gene>
    <name evidence="4" type="ORF">M6B22_07605</name>
</gene>
<feature type="domain" description="VOC" evidence="3">
    <location>
        <begin position="1"/>
        <end position="124"/>
    </location>
</feature>
<dbReference type="RefSeq" id="WP_269445161.1">
    <property type="nucleotide sequence ID" value="NZ_CP097463.1"/>
</dbReference>
<dbReference type="PROSITE" id="PS51819">
    <property type="entry name" value="VOC"/>
    <property type="match status" value="1"/>
</dbReference>
<dbReference type="InterPro" id="IPR051785">
    <property type="entry name" value="MMCE/EMCE_epimerase"/>
</dbReference>
<dbReference type="EMBL" id="CP097463">
    <property type="protein sequence ID" value="WAX58622.1"/>
    <property type="molecule type" value="Genomic_DNA"/>
</dbReference>
<evidence type="ECO:0000313" key="5">
    <source>
        <dbReference type="Proteomes" id="UP001164693"/>
    </source>
</evidence>
<evidence type="ECO:0000259" key="3">
    <source>
        <dbReference type="PROSITE" id="PS51819"/>
    </source>
</evidence>
<organism evidence="4 5">
    <name type="scientific">Jatrophihabitans cynanchi</name>
    <dbReference type="NCBI Taxonomy" id="2944128"/>
    <lineage>
        <taxon>Bacteria</taxon>
        <taxon>Bacillati</taxon>
        <taxon>Actinomycetota</taxon>
        <taxon>Actinomycetes</taxon>
        <taxon>Jatrophihabitantales</taxon>
        <taxon>Jatrophihabitantaceae</taxon>
        <taxon>Jatrophihabitans</taxon>
    </lineage>
</organism>
<dbReference type="InterPro" id="IPR037523">
    <property type="entry name" value="VOC_core"/>
</dbReference>
<dbReference type="SUPFAM" id="SSF54593">
    <property type="entry name" value="Glyoxalase/Bleomycin resistance protein/Dihydroxybiphenyl dioxygenase"/>
    <property type="match status" value="1"/>
</dbReference>
<evidence type="ECO:0000256" key="1">
    <source>
        <dbReference type="ARBA" id="ARBA00022723"/>
    </source>
</evidence>
<evidence type="ECO:0000313" key="4">
    <source>
        <dbReference type="EMBL" id="WAX58622.1"/>
    </source>
</evidence>
<dbReference type="Proteomes" id="UP001164693">
    <property type="component" value="Chromosome"/>
</dbReference>
<protein>
    <submittedName>
        <fullName evidence="4">VOC family protein</fullName>
    </submittedName>
</protein>
<dbReference type="InterPro" id="IPR029068">
    <property type="entry name" value="Glyas_Bleomycin-R_OHBP_Dase"/>
</dbReference>
<dbReference type="Gene3D" id="3.10.180.10">
    <property type="entry name" value="2,3-Dihydroxybiphenyl 1,2-Dioxygenase, domain 1"/>
    <property type="match status" value="1"/>
</dbReference>
<accession>A0ABY7K501</accession>
<dbReference type="PANTHER" id="PTHR43048:SF3">
    <property type="entry name" value="METHYLMALONYL-COA EPIMERASE, MITOCHONDRIAL"/>
    <property type="match status" value="1"/>
</dbReference>
<dbReference type="CDD" id="cd06587">
    <property type="entry name" value="VOC"/>
    <property type="match status" value="1"/>
</dbReference>
<feature type="region of interest" description="Disordered" evidence="2">
    <location>
        <begin position="49"/>
        <end position="72"/>
    </location>
</feature>
<keyword evidence="1" id="KW-0479">Metal-binding</keyword>
<dbReference type="Pfam" id="PF00903">
    <property type="entry name" value="Glyoxalase"/>
    <property type="match status" value="1"/>
</dbReference>
<evidence type="ECO:0000256" key="2">
    <source>
        <dbReference type="SAM" id="MobiDB-lite"/>
    </source>
</evidence>
<dbReference type="PANTHER" id="PTHR43048">
    <property type="entry name" value="METHYLMALONYL-COA EPIMERASE"/>
    <property type="match status" value="1"/>
</dbReference>
<dbReference type="InterPro" id="IPR004360">
    <property type="entry name" value="Glyas_Fos-R_dOase_dom"/>
</dbReference>
<reference evidence="4" key="1">
    <citation type="submission" date="2022-05" db="EMBL/GenBank/DDBJ databases">
        <title>Jatrophihabitans sp. SB3-54 whole genome sequence.</title>
        <authorList>
            <person name="Suh M.K."/>
            <person name="Eom M.K."/>
            <person name="Kim J.S."/>
            <person name="Kim H.S."/>
            <person name="Do H.E."/>
            <person name="Shin Y.K."/>
            <person name="Lee J.-S."/>
        </authorList>
    </citation>
    <scope>NUCLEOTIDE SEQUENCE</scope>
    <source>
        <strain evidence="4">SB3-54</strain>
    </source>
</reference>